<evidence type="ECO:0000256" key="2">
    <source>
        <dbReference type="SAM" id="Phobius"/>
    </source>
</evidence>
<evidence type="ECO:0000313" key="3">
    <source>
        <dbReference type="EMBL" id="KAF5947368.1"/>
    </source>
</evidence>
<reference evidence="4" key="1">
    <citation type="journal article" date="2020" name="Nat. Commun.">
        <title>Genome assembly of wild tea tree DASZ reveals pedigree and selection history of tea varieties.</title>
        <authorList>
            <person name="Zhang W."/>
            <person name="Zhang Y."/>
            <person name="Qiu H."/>
            <person name="Guo Y."/>
            <person name="Wan H."/>
            <person name="Zhang X."/>
            <person name="Scossa F."/>
            <person name="Alseekh S."/>
            <person name="Zhang Q."/>
            <person name="Wang P."/>
            <person name="Xu L."/>
            <person name="Schmidt M.H."/>
            <person name="Jia X."/>
            <person name="Li D."/>
            <person name="Zhu A."/>
            <person name="Guo F."/>
            <person name="Chen W."/>
            <person name="Ni D."/>
            <person name="Usadel B."/>
            <person name="Fernie A.R."/>
            <person name="Wen W."/>
        </authorList>
    </citation>
    <scope>NUCLEOTIDE SEQUENCE [LARGE SCALE GENOMIC DNA]</scope>
    <source>
        <strain evidence="4">cv. G240</strain>
    </source>
</reference>
<proteinExistence type="predicted"/>
<gene>
    <name evidence="3" type="ORF">HYC85_013325</name>
</gene>
<dbReference type="Proteomes" id="UP000593564">
    <property type="component" value="Unassembled WGS sequence"/>
</dbReference>
<comment type="caution">
    <text evidence="3">The sequence shown here is derived from an EMBL/GenBank/DDBJ whole genome shotgun (WGS) entry which is preliminary data.</text>
</comment>
<dbReference type="AlphaFoldDB" id="A0A7J7H6M7"/>
<name>A0A7J7H6M7_CAMSI</name>
<sequence>MCYVGKSTKIFIFIITVLVVTGLLLGFGLLRRAIHTKSHKCSGDSCHQSSKPVFPNPNPSPSTTITAIPTPPSTPNPNLGVLKFENCK</sequence>
<dbReference type="InterPro" id="IPR040277">
    <property type="entry name" value="Os04g0629400-like"/>
</dbReference>
<keyword evidence="2" id="KW-0472">Membrane</keyword>
<feature type="transmembrane region" description="Helical" evidence="2">
    <location>
        <begin position="12"/>
        <end position="30"/>
    </location>
</feature>
<dbReference type="EMBL" id="JACBKZ010000006">
    <property type="protein sequence ID" value="KAF5947368.1"/>
    <property type="molecule type" value="Genomic_DNA"/>
</dbReference>
<evidence type="ECO:0000256" key="1">
    <source>
        <dbReference type="SAM" id="MobiDB-lite"/>
    </source>
</evidence>
<organism evidence="3 4">
    <name type="scientific">Camellia sinensis</name>
    <name type="common">Tea plant</name>
    <name type="synonym">Thea sinensis</name>
    <dbReference type="NCBI Taxonomy" id="4442"/>
    <lineage>
        <taxon>Eukaryota</taxon>
        <taxon>Viridiplantae</taxon>
        <taxon>Streptophyta</taxon>
        <taxon>Embryophyta</taxon>
        <taxon>Tracheophyta</taxon>
        <taxon>Spermatophyta</taxon>
        <taxon>Magnoliopsida</taxon>
        <taxon>eudicotyledons</taxon>
        <taxon>Gunneridae</taxon>
        <taxon>Pentapetalae</taxon>
        <taxon>asterids</taxon>
        <taxon>Ericales</taxon>
        <taxon>Theaceae</taxon>
        <taxon>Camellia</taxon>
    </lineage>
</organism>
<dbReference type="PANTHER" id="PTHR36036">
    <property type="entry name" value="PROLINE-RICH FAMILY PROTEIN"/>
    <property type="match status" value="1"/>
</dbReference>
<feature type="region of interest" description="Disordered" evidence="1">
    <location>
        <begin position="40"/>
        <end position="79"/>
    </location>
</feature>
<keyword evidence="2" id="KW-0812">Transmembrane</keyword>
<reference evidence="3 4" key="2">
    <citation type="submission" date="2020-07" db="EMBL/GenBank/DDBJ databases">
        <title>Genome assembly of wild tea tree DASZ reveals pedigree and selection history of tea varieties.</title>
        <authorList>
            <person name="Zhang W."/>
        </authorList>
    </citation>
    <scope>NUCLEOTIDE SEQUENCE [LARGE SCALE GENOMIC DNA]</scope>
    <source>
        <strain evidence="4">cv. G240</strain>
        <tissue evidence="3">Leaf</tissue>
    </source>
</reference>
<evidence type="ECO:0000313" key="4">
    <source>
        <dbReference type="Proteomes" id="UP000593564"/>
    </source>
</evidence>
<dbReference type="PANTHER" id="PTHR36036:SF1">
    <property type="entry name" value="PROLINE-RICH FAMILY PROTEIN"/>
    <property type="match status" value="1"/>
</dbReference>
<keyword evidence="4" id="KW-1185">Reference proteome</keyword>
<accession>A0A7J7H6M7</accession>
<keyword evidence="2" id="KW-1133">Transmembrane helix</keyword>
<protein>
    <submittedName>
        <fullName evidence="3">Uncharacterized protein</fullName>
    </submittedName>
</protein>